<sequence length="48" mass="5488">MTFTNRLDPELLDWMAGYKDEADTTIAAILDEALRDYIEKTTGTRPQP</sequence>
<keyword evidence="2" id="KW-1185">Reference proteome</keyword>
<reference evidence="1 2" key="1">
    <citation type="submission" date="2022-03" db="EMBL/GenBank/DDBJ databases">
        <title>Sinomonas sp. isolated from a soil.</title>
        <authorList>
            <person name="Han J."/>
            <person name="Kim D.-U."/>
        </authorList>
    </citation>
    <scope>NUCLEOTIDE SEQUENCE [LARGE SCALE GENOMIC DNA]</scope>
    <source>
        <strain evidence="1 2">5-5</strain>
    </source>
</reference>
<evidence type="ECO:0000313" key="2">
    <source>
        <dbReference type="Proteomes" id="UP001202922"/>
    </source>
</evidence>
<evidence type="ECO:0008006" key="3">
    <source>
        <dbReference type="Google" id="ProtNLM"/>
    </source>
</evidence>
<dbReference type="Proteomes" id="UP001202922">
    <property type="component" value="Unassembled WGS sequence"/>
</dbReference>
<protein>
    <recommendedName>
        <fullName evidence="3">CopG family transcriptional regulator</fullName>
    </recommendedName>
</protein>
<proteinExistence type="predicted"/>
<gene>
    <name evidence="1" type="ORF">L0M17_21855</name>
</gene>
<evidence type="ECO:0000313" key="1">
    <source>
        <dbReference type="EMBL" id="MCH6472570.1"/>
    </source>
</evidence>
<dbReference type="RefSeq" id="WP_241056749.1">
    <property type="nucleotide sequence ID" value="NZ_JAKZBV010000003.1"/>
</dbReference>
<name>A0ABS9U8E9_9MICC</name>
<accession>A0ABS9U8E9</accession>
<organism evidence="1 2">
    <name type="scientific">Sinomonas terrae</name>
    <dbReference type="NCBI Taxonomy" id="2908838"/>
    <lineage>
        <taxon>Bacteria</taxon>
        <taxon>Bacillati</taxon>
        <taxon>Actinomycetota</taxon>
        <taxon>Actinomycetes</taxon>
        <taxon>Micrococcales</taxon>
        <taxon>Micrococcaceae</taxon>
        <taxon>Sinomonas</taxon>
    </lineage>
</organism>
<comment type="caution">
    <text evidence="1">The sequence shown here is derived from an EMBL/GenBank/DDBJ whole genome shotgun (WGS) entry which is preliminary data.</text>
</comment>
<dbReference type="EMBL" id="JAKZBV010000003">
    <property type="protein sequence ID" value="MCH6472570.1"/>
    <property type="molecule type" value="Genomic_DNA"/>
</dbReference>